<gene>
    <name evidence="1" type="ORF">QFC20_003931</name>
</gene>
<proteinExistence type="predicted"/>
<comment type="caution">
    <text evidence="1">The sequence shown here is derived from an EMBL/GenBank/DDBJ whole genome shotgun (WGS) entry which is preliminary data.</text>
</comment>
<name>A0ACC2W8K1_9TREE</name>
<dbReference type="EMBL" id="JASBWS010000040">
    <property type="protein sequence ID" value="KAJ9106922.1"/>
    <property type="molecule type" value="Genomic_DNA"/>
</dbReference>
<evidence type="ECO:0000313" key="2">
    <source>
        <dbReference type="Proteomes" id="UP001230649"/>
    </source>
</evidence>
<accession>A0ACC2W8K1</accession>
<dbReference type="Proteomes" id="UP001230649">
    <property type="component" value="Unassembled WGS sequence"/>
</dbReference>
<protein>
    <submittedName>
        <fullName evidence="1">Uncharacterized protein</fullName>
    </submittedName>
</protein>
<sequence length="582" mass="63531">MLVSTTVEPATPSINSNTSPVTKTFVPSTHNLWTIPIPAKKQYHPDRAFKFGLGLNLLFGFAATFTVANLYYNQPILSILAEDWNVEYDTISRVPTLLQCGYAVGILLLAPLGDMVRRRGLVLLLIALTATLSIGLAKAPNLITFEVLGFFIAVLTVSSSSRSRHICSKLTGPRSVLGNSYVPHLLLPAGASLTESAAAQIMVPLTADLAPPESRSKAISITLSGLMLGVLVARVISGIIAEFSDWRNVYWMSVGLQYLILLMLWWALPDYPAKVTDVGYWQILWSMGTYLFKYPTLVQCCLLGFFSSGESPSHHSMTRLPNTYLVAVFTNWWTTLTFLLSDPPYEYNTLQIGLFGLVGLFGVGIAPWTGKLLDRMVGWVGQLAALVIQLCSQAIAVGAAKRNVSAVVIVCFILDVGLQMGQVSNSTRIYALNANARARLNSIFIISLFLGQMMGSSAGSSLYEKHGWTASSSLSLGFLVVAILVLLARGPHAQKWIGWDGGARMRKVQEDDKEKVGDVEVTELERVDDVAGFGETVQELNQNMTEETAEQVHARVDSEGKPGRPSQEAEWQKVTLHGSRDA</sequence>
<organism evidence="1 2">
    <name type="scientific">Naganishia adeliensis</name>
    <dbReference type="NCBI Taxonomy" id="92952"/>
    <lineage>
        <taxon>Eukaryota</taxon>
        <taxon>Fungi</taxon>
        <taxon>Dikarya</taxon>
        <taxon>Basidiomycota</taxon>
        <taxon>Agaricomycotina</taxon>
        <taxon>Tremellomycetes</taxon>
        <taxon>Filobasidiales</taxon>
        <taxon>Filobasidiaceae</taxon>
        <taxon>Naganishia</taxon>
    </lineage>
</organism>
<keyword evidence="2" id="KW-1185">Reference proteome</keyword>
<reference evidence="1" key="1">
    <citation type="submission" date="2023-04" db="EMBL/GenBank/DDBJ databases">
        <title>Draft Genome sequencing of Naganishia species isolated from polar environments using Oxford Nanopore Technology.</title>
        <authorList>
            <person name="Leo P."/>
            <person name="Venkateswaran K."/>
        </authorList>
    </citation>
    <scope>NUCLEOTIDE SEQUENCE</scope>
    <source>
        <strain evidence="1">MNA-CCFEE 5262</strain>
    </source>
</reference>
<evidence type="ECO:0000313" key="1">
    <source>
        <dbReference type="EMBL" id="KAJ9106922.1"/>
    </source>
</evidence>